<keyword evidence="3 6" id="KW-0808">Transferase</keyword>
<dbReference type="GO" id="GO:0031966">
    <property type="term" value="C:mitochondrial membrane"/>
    <property type="evidence" value="ECO:0007669"/>
    <property type="project" value="TreeGrafter"/>
</dbReference>
<evidence type="ECO:0000256" key="2">
    <source>
        <dbReference type="ARBA" id="ARBA00007937"/>
    </source>
</evidence>
<dbReference type="Pfam" id="PF01553">
    <property type="entry name" value="Acyltransferase"/>
    <property type="match status" value="1"/>
</dbReference>
<evidence type="ECO:0000256" key="4">
    <source>
        <dbReference type="ARBA" id="ARBA00023136"/>
    </source>
</evidence>
<reference evidence="8" key="1">
    <citation type="submission" date="2021-02" db="EMBL/GenBank/DDBJ databases">
        <authorList>
            <person name="Nowell W R."/>
        </authorList>
    </citation>
    <scope>NUCLEOTIDE SEQUENCE</scope>
</reference>
<evidence type="ECO:0000259" key="7">
    <source>
        <dbReference type="SMART" id="SM00563"/>
    </source>
</evidence>
<keyword evidence="4" id="KW-0472">Membrane</keyword>
<dbReference type="GO" id="GO:0008654">
    <property type="term" value="P:phospholipid biosynthetic process"/>
    <property type="evidence" value="ECO:0007669"/>
    <property type="project" value="TreeGrafter"/>
</dbReference>
<evidence type="ECO:0000256" key="3">
    <source>
        <dbReference type="ARBA" id="ARBA00022679"/>
    </source>
</evidence>
<evidence type="ECO:0000256" key="6">
    <source>
        <dbReference type="PIRNR" id="PIRNR000437"/>
    </source>
</evidence>
<dbReference type="GO" id="GO:0006631">
    <property type="term" value="P:fatty acid metabolic process"/>
    <property type="evidence" value="ECO:0007669"/>
    <property type="project" value="TreeGrafter"/>
</dbReference>
<comment type="caution">
    <text evidence="8">The sequence shown here is derived from an EMBL/GenBank/DDBJ whole genome shotgun (WGS) entry which is preliminary data.</text>
</comment>
<dbReference type="PANTHER" id="PTHR12563:SF17">
    <property type="entry name" value="DIHYDROXYACETONE PHOSPHATE ACYLTRANSFERASE"/>
    <property type="match status" value="1"/>
</dbReference>
<dbReference type="PANTHER" id="PTHR12563">
    <property type="entry name" value="GLYCEROL-3-PHOSPHATE ACYLTRANSFERASE"/>
    <property type="match status" value="1"/>
</dbReference>
<dbReference type="GO" id="GO:0012505">
    <property type="term" value="C:endomembrane system"/>
    <property type="evidence" value="ECO:0007669"/>
    <property type="project" value="UniProtKB-SubCell"/>
</dbReference>
<dbReference type="InterPro" id="IPR045520">
    <property type="entry name" value="GPAT/DHAPAT_C"/>
</dbReference>
<dbReference type="SUPFAM" id="SSF69593">
    <property type="entry name" value="Glycerol-3-phosphate (1)-acyltransferase"/>
    <property type="match status" value="1"/>
</dbReference>
<dbReference type="Pfam" id="PF19277">
    <property type="entry name" value="GPAT_C"/>
    <property type="match status" value="1"/>
</dbReference>
<comment type="subcellular location">
    <subcellularLocation>
        <location evidence="1">Endomembrane system</location>
        <topology evidence="1">Peripheral membrane protein</topology>
    </subcellularLocation>
</comment>
<dbReference type="GO" id="GO:0008611">
    <property type="term" value="P:ether lipid biosynthetic process"/>
    <property type="evidence" value="ECO:0007669"/>
    <property type="project" value="TreeGrafter"/>
</dbReference>
<dbReference type="InterPro" id="IPR041728">
    <property type="entry name" value="GPAT/DHAPAT_LPLAT"/>
</dbReference>
<name>A0A815MZ01_9BILA</name>
<evidence type="ECO:0000256" key="1">
    <source>
        <dbReference type="ARBA" id="ARBA00004184"/>
    </source>
</evidence>
<gene>
    <name evidence="8" type="ORF">JYZ213_LOCUS39345</name>
</gene>
<dbReference type="GO" id="GO:0005778">
    <property type="term" value="C:peroxisomal membrane"/>
    <property type="evidence" value="ECO:0007669"/>
    <property type="project" value="TreeGrafter"/>
</dbReference>
<organism evidence="8 9">
    <name type="scientific">Adineta steineri</name>
    <dbReference type="NCBI Taxonomy" id="433720"/>
    <lineage>
        <taxon>Eukaryota</taxon>
        <taxon>Metazoa</taxon>
        <taxon>Spiralia</taxon>
        <taxon>Gnathifera</taxon>
        <taxon>Rotifera</taxon>
        <taxon>Eurotatoria</taxon>
        <taxon>Bdelloidea</taxon>
        <taxon>Adinetida</taxon>
        <taxon>Adinetidae</taxon>
        <taxon>Adineta</taxon>
    </lineage>
</organism>
<comment type="similarity">
    <text evidence="2 6">Belongs to the GPAT/DAPAT family.</text>
</comment>
<dbReference type="GO" id="GO:0016287">
    <property type="term" value="F:glycerone-phosphate O-acyltransferase activity"/>
    <property type="evidence" value="ECO:0007669"/>
    <property type="project" value="TreeGrafter"/>
</dbReference>
<dbReference type="GO" id="GO:0019432">
    <property type="term" value="P:triglyceride biosynthetic process"/>
    <property type="evidence" value="ECO:0007669"/>
    <property type="project" value="TreeGrafter"/>
</dbReference>
<evidence type="ECO:0000313" key="9">
    <source>
        <dbReference type="Proteomes" id="UP000663845"/>
    </source>
</evidence>
<keyword evidence="5 6" id="KW-0012">Acyltransferase</keyword>
<evidence type="ECO:0000256" key="5">
    <source>
        <dbReference type="ARBA" id="ARBA00023315"/>
    </source>
</evidence>
<dbReference type="CDD" id="cd07993">
    <property type="entry name" value="LPLAT_DHAPAT-like"/>
    <property type="match status" value="1"/>
</dbReference>
<dbReference type="SMART" id="SM00563">
    <property type="entry name" value="PlsC"/>
    <property type="match status" value="1"/>
</dbReference>
<dbReference type="Proteomes" id="UP000663845">
    <property type="component" value="Unassembled WGS sequence"/>
</dbReference>
<dbReference type="GO" id="GO:0004366">
    <property type="term" value="F:glycerol-3-phosphate O-acyltransferase activity"/>
    <property type="evidence" value="ECO:0007669"/>
    <property type="project" value="TreeGrafter"/>
</dbReference>
<dbReference type="EMBL" id="CAJNOG010001266">
    <property type="protein sequence ID" value="CAF1427099.1"/>
    <property type="molecule type" value="Genomic_DNA"/>
</dbReference>
<proteinExistence type="inferred from homology"/>
<feature type="domain" description="Phospholipid/glycerol acyltransferase" evidence="7">
    <location>
        <begin position="65"/>
        <end position="195"/>
    </location>
</feature>
<dbReference type="AlphaFoldDB" id="A0A815MZ01"/>
<accession>A0A815MZ01</accession>
<dbReference type="InterPro" id="IPR002123">
    <property type="entry name" value="Plipid/glycerol_acylTrfase"/>
</dbReference>
<dbReference type="InterPro" id="IPR022284">
    <property type="entry name" value="GPAT/DHAPAT"/>
</dbReference>
<protein>
    <recommendedName>
        <fullName evidence="7">Phospholipid/glycerol acyltransferase domain-containing protein</fullName>
    </recommendedName>
</protein>
<dbReference type="PIRSF" id="PIRSF000437">
    <property type="entry name" value="GPAT_DHAPAT"/>
    <property type="match status" value="1"/>
</dbReference>
<evidence type="ECO:0000313" key="8">
    <source>
        <dbReference type="EMBL" id="CAF1427099.1"/>
    </source>
</evidence>
<sequence>MDNIYQLYSLTPINTSPTIPSSPITISSTLFAILNTFSRSSSSINSDTNLSSPLTTKHYLTSPRIIYLPTHRSYMDFIILTYVCFEYNIPMPCIAAAQDFLGLGLLANLLRNCGAFFIRRSFRSDQLYWTIFDEYVKTHLVHGDYPLEFFIEGARSRTLKTLLPVRQGMLKSCLECYFRRQIDNLILIPITINYEKVLEDNLHANELLGIPKPKESKSGLLKATQILKKSFGTMNIHFSDPIYVHDAYESFKKQEENKSNNHSDTFNRSVPRSLQPRFICQQDAFTVSEQKFSDEISYRVVNEQQRRTVIYPITIAAYSLLKSPIVTTSKDRSILIEQLVIDKNILFTENTNILEHFSSQYQISWPVENDKIILKDRLLSIYSDVFEMTRNNFLTLKMSGDRLADASILMKLIMYRNTCLHIFAKPAYILLACQVNSQFPITYEQLETYYHFFVHLFAYEFVYDQFPMDNMNDINFEKYLSYWITMNYLIPSDNSTYQINSNFLQQISLITSPFEQYARAYLLIYEQENLSSEKNLSILIKIYQKALLTKLDPNNIISILASSSNVISNALRTLNFTTKSKILSELRHMLTKIFQPKSTHLRAKL</sequence>